<evidence type="ECO:0000313" key="1">
    <source>
        <dbReference type="EMBL" id="CAL4145491.1"/>
    </source>
</evidence>
<accession>A0AAV2S045</accession>
<organism evidence="1 2">
    <name type="scientific">Meganyctiphanes norvegica</name>
    <name type="common">Northern krill</name>
    <name type="synonym">Thysanopoda norvegica</name>
    <dbReference type="NCBI Taxonomy" id="48144"/>
    <lineage>
        <taxon>Eukaryota</taxon>
        <taxon>Metazoa</taxon>
        <taxon>Ecdysozoa</taxon>
        <taxon>Arthropoda</taxon>
        <taxon>Crustacea</taxon>
        <taxon>Multicrustacea</taxon>
        <taxon>Malacostraca</taxon>
        <taxon>Eumalacostraca</taxon>
        <taxon>Eucarida</taxon>
        <taxon>Euphausiacea</taxon>
        <taxon>Euphausiidae</taxon>
        <taxon>Meganyctiphanes</taxon>
    </lineage>
</organism>
<gene>
    <name evidence="1" type="ORF">MNOR_LOCUS29725</name>
</gene>
<evidence type="ECO:0008006" key="3">
    <source>
        <dbReference type="Google" id="ProtNLM"/>
    </source>
</evidence>
<evidence type="ECO:0000313" key="2">
    <source>
        <dbReference type="Proteomes" id="UP001497623"/>
    </source>
</evidence>
<dbReference type="Proteomes" id="UP001497623">
    <property type="component" value="Unassembled WGS sequence"/>
</dbReference>
<comment type="caution">
    <text evidence="1">The sequence shown here is derived from an EMBL/GenBank/DDBJ whole genome shotgun (WGS) entry which is preliminary data.</text>
</comment>
<feature type="non-terminal residue" evidence="1">
    <location>
        <position position="105"/>
    </location>
</feature>
<name>A0AAV2S045_MEGNR</name>
<feature type="non-terminal residue" evidence="1">
    <location>
        <position position="1"/>
    </location>
</feature>
<sequence length="105" mass="12241">CRRLVCWEGPNSKKYSKIPWRLLASSELSQSTSKLGGRLPRLILYCFYIFCLHDKMATTNKKITYNSDFKLKVLEHYLKNGGDSKYGLKTKTCARFNINKKTINR</sequence>
<keyword evidence="2" id="KW-1185">Reference proteome</keyword>
<protein>
    <recommendedName>
        <fullName evidence="3">HTH psq-type domain-containing protein</fullName>
    </recommendedName>
</protein>
<reference evidence="1 2" key="1">
    <citation type="submission" date="2024-05" db="EMBL/GenBank/DDBJ databases">
        <authorList>
            <person name="Wallberg A."/>
        </authorList>
    </citation>
    <scope>NUCLEOTIDE SEQUENCE [LARGE SCALE GENOMIC DNA]</scope>
</reference>
<proteinExistence type="predicted"/>
<dbReference type="AlphaFoldDB" id="A0AAV2S045"/>
<dbReference type="EMBL" id="CAXKWB010034903">
    <property type="protein sequence ID" value="CAL4145491.1"/>
    <property type="molecule type" value="Genomic_DNA"/>
</dbReference>